<dbReference type="Proteomes" id="UP000593802">
    <property type="component" value="Chromosome"/>
</dbReference>
<gene>
    <name evidence="4" type="ORF">skT53_17580</name>
</gene>
<dbReference type="GO" id="GO:0016787">
    <property type="term" value="F:hydrolase activity"/>
    <property type="evidence" value="ECO:0007669"/>
    <property type="project" value="UniProtKB-KW"/>
</dbReference>
<dbReference type="AlphaFoldDB" id="A0A7I8D9E4"/>
<dbReference type="InterPro" id="IPR013094">
    <property type="entry name" value="AB_hydrolase_3"/>
</dbReference>
<evidence type="ECO:0000259" key="3">
    <source>
        <dbReference type="Pfam" id="PF07859"/>
    </source>
</evidence>
<evidence type="ECO:0000256" key="2">
    <source>
        <dbReference type="ARBA" id="ARBA00022801"/>
    </source>
</evidence>
<dbReference type="Pfam" id="PF07859">
    <property type="entry name" value="Abhydrolase_3"/>
    <property type="match status" value="1"/>
</dbReference>
<dbReference type="RefSeq" id="WP_200760735.1">
    <property type="nucleotide sequence ID" value="NZ_AP023366.1"/>
</dbReference>
<dbReference type="FunFam" id="3.40.50.1820:FF:000089">
    <property type="entry name" value="Alpha/beta hydrolase"/>
    <property type="match status" value="1"/>
</dbReference>
<sequence>MTLDPQAKMFLDQLAASNAPPLSELSPQEGRESISGIKELAGPLEPVAKVEDMAVPVDGGEITVRVYTPSGEGPFPLFVYYHGGGWVIGDLDTVDSPMQAVANRAGCIVASVDYRLAPEYKFPTAVEDCYAATVWVRENAQQFNGDANRIAVGGDSAGGNLAAVVSQLAKQRGGLELAFQVLIYPATDLSFNTQSYRDNGEGYFLTKDSMNWFKNHYLRTESDARNVLASPLLAEDLSDLPPALVITAEYDPLRDEGEAYAARLKEAGVPVELTRYEGMIHGFFWMAGLMDKGKAAIEQVAGSLRSAFGN</sequence>
<dbReference type="Gene3D" id="3.40.50.1820">
    <property type="entry name" value="alpha/beta hydrolase"/>
    <property type="match status" value="1"/>
</dbReference>
<comment type="similarity">
    <text evidence="1">Belongs to the 'GDXG' lipolytic enzyme family.</text>
</comment>
<dbReference type="InterPro" id="IPR029058">
    <property type="entry name" value="AB_hydrolase_fold"/>
</dbReference>
<reference evidence="4 5" key="1">
    <citation type="submission" date="2020-08" db="EMBL/GenBank/DDBJ databases">
        <title>Complete Genome Sequence of Effusibacillus dendaii Strain skT53, Isolated from Farmland soil.</title>
        <authorList>
            <person name="Konishi T."/>
            <person name="Kawasaki H."/>
        </authorList>
    </citation>
    <scope>NUCLEOTIDE SEQUENCE [LARGE SCALE GENOMIC DNA]</scope>
    <source>
        <strain evidence="5">skT53</strain>
    </source>
</reference>
<dbReference type="PANTHER" id="PTHR48081">
    <property type="entry name" value="AB HYDROLASE SUPERFAMILY PROTEIN C4A8.06C"/>
    <property type="match status" value="1"/>
</dbReference>
<proteinExistence type="inferred from homology"/>
<dbReference type="KEGG" id="eff:skT53_17580"/>
<keyword evidence="5" id="KW-1185">Reference proteome</keyword>
<name>A0A7I8D9E4_9BACL</name>
<evidence type="ECO:0000313" key="4">
    <source>
        <dbReference type="EMBL" id="BCJ86773.1"/>
    </source>
</evidence>
<accession>A0A7I8D9E4</accession>
<feature type="domain" description="Alpha/beta hydrolase fold-3" evidence="3">
    <location>
        <begin position="78"/>
        <end position="284"/>
    </location>
</feature>
<dbReference type="SUPFAM" id="SSF53474">
    <property type="entry name" value="alpha/beta-Hydrolases"/>
    <property type="match status" value="1"/>
</dbReference>
<dbReference type="InterPro" id="IPR050300">
    <property type="entry name" value="GDXG_lipolytic_enzyme"/>
</dbReference>
<protein>
    <submittedName>
        <fullName evidence="4">Alpha/beta hydrolase</fullName>
    </submittedName>
</protein>
<keyword evidence="2 4" id="KW-0378">Hydrolase</keyword>
<organism evidence="4 5">
    <name type="scientific">Effusibacillus dendaii</name>
    <dbReference type="NCBI Taxonomy" id="2743772"/>
    <lineage>
        <taxon>Bacteria</taxon>
        <taxon>Bacillati</taxon>
        <taxon>Bacillota</taxon>
        <taxon>Bacilli</taxon>
        <taxon>Bacillales</taxon>
        <taxon>Alicyclobacillaceae</taxon>
        <taxon>Effusibacillus</taxon>
    </lineage>
</organism>
<evidence type="ECO:0000313" key="5">
    <source>
        <dbReference type="Proteomes" id="UP000593802"/>
    </source>
</evidence>
<dbReference type="PANTHER" id="PTHR48081:SF8">
    <property type="entry name" value="ALPHA_BETA HYDROLASE FOLD-3 DOMAIN-CONTAINING PROTEIN-RELATED"/>
    <property type="match status" value="1"/>
</dbReference>
<evidence type="ECO:0000256" key="1">
    <source>
        <dbReference type="ARBA" id="ARBA00010515"/>
    </source>
</evidence>
<dbReference type="EMBL" id="AP023366">
    <property type="protein sequence ID" value="BCJ86773.1"/>
    <property type="molecule type" value="Genomic_DNA"/>
</dbReference>